<feature type="domain" description="J" evidence="6">
    <location>
        <begin position="5"/>
        <end position="69"/>
    </location>
</feature>
<dbReference type="Pfam" id="PF01556">
    <property type="entry name" value="DnaJ_C"/>
    <property type="match status" value="1"/>
</dbReference>
<dbReference type="GO" id="GO:0005829">
    <property type="term" value="C:cytosol"/>
    <property type="evidence" value="ECO:0007669"/>
    <property type="project" value="TreeGrafter"/>
</dbReference>
<evidence type="ECO:0000256" key="1">
    <source>
        <dbReference type="ARBA" id="ARBA00022723"/>
    </source>
</evidence>
<dbReference type="PANTHER" id="PTHR24078:SF519">
    <property type="entry name" value="DNAJ HOMOLOG SUBFAMILY B MEMBER 13"/>
    <property type="match status" value="1"/>
</dbReference>
<dbReference type="Proteomes" id="UP000325440">
    <property type="component" value="Unassembled WGS sequence"/>
</dbReference>
<keyword evidence="1" id="KW-0479">Metal-binding</keyword>
<evidence type="ECO:0000313" key="7">
    <source>
        <dbReference type="EMBL" id="VVC37054.1"/>
    </source>
</evidence>
<keyword evidence="2" id="KW-0677">Repeat</keyword>
<evidence type="ECO:0000256" key="2">
    <source>
        <dbReference type="ARBA" id="ARBA00022737"/>
    </source>
</evidence>
<dbReference type="SUPFAM" id="SSF46565">
    <property type="entry name" value="Chaperone J-domain"/>
    <property type="match status" value="1"/>
</dbReference>
<dbReference type="InterPro" id="IPR036869">
    <property type="entry name" value="J_dom_sf"/>
</dbReference>
<evidence type="ECO:0000259" key="6">
    <source>
        <dbReference type="PROSITE" id="PS50076"/>
    </source>
</evidence>
<organism evidence="7 8">
    <name type="scientific">Cinara cedri</name>
    <dbReference type="NCBI Taxonomy" id="506608"/>
    <lineage>
        <taxon>Eukaryota</taxon>
        <taxon>Metazoa</taxon>
        <taxon>Ecdysozoa</taxon>
        <taxon>Arthropoda</taxon>
        <taxon>Hexapoda</taxon>
        <taxon>Insecta</taxon>
        <taxon>Pterygota</taxon>
        <taxon>Neoptera</taxon>
        <taxon>Paraneoptera</taxon>
        <taxon>Hemiptera</taxon>
        <taxon>Sternorrhyncha</taxon>
        <taxon>Aphidomorpha</taxon>
        <taxon>Aphidoidea</taxon>
        <taxon>Aphididae</taxon>
        <taxon>Lachninae</taxon>
        <taxon>Cinara</taxon>
    </lineage>
</organism>
<evidence type="ECO:0000313" key="8">
    <source>
        <dbReference type="Proteomes" id="UP000325440"/>
    </source>
</evidence>
<reference evidence="7 8" key="1">
    <citation type="submission" date="2019-08" db="EMBL/GenBank/DDBJ databases">
        <authorList>
            <person name="Alioto T."/>
            <person name="Alioto T."/>
            <person name="Gomez Garrido J."/>
        </authorList>
    </citation>
    <scope>NUCLEOTIDE SEQUENCE [LARGE SCALE GENOMIC DNA]</scope>
</reference>
<dbReference type="GO" id="GO:0051082">
    <property type="term" value="F:unfolded protein binding"/>
    <property type="evidence" value="ECO:0007669"/>
    <property type="project" value="InterPro"/>
</dbReference>
<sequence>MMSINYYHVLGLKRTCSKFDVIKAFQEIVHKFGMDEKLNDEDNERRLIAFEAYDVISNPFWRELYDRYGDIAIKMGVFVDSTSKHKQEMKQYSYHGDIFLTYKYIVYHISSHLYYFFFLLRSVYGSTNPYAHIMAMLSHTCPPIDLDKPIVKKIPVYLTLNEIFFGTLKKINVPDSDGTQRIVNVKISKGLPVNSEIVKDFPDGRSVVFITYDLPHKQFVRNGRNLITTYIVTIKEMICGVRCVVKTLDNKRLTVNITQVITPTYEKTIRNEGMPAFHQENNSDGDNKRGDLILKFKITMPRYFVLNNDDELRKALSETCY</sequence>
<dbReference type="PROSITE" id="PS50076">
    <property type="entry name" value="DNAJ_2"/>
    <property type="match status" value="1"/>
</dbReference>
<evidence type="ECO:0000256" key="3">
    <source>
        <dbReference type="ARBA" id="ARBA00022771"/>
    </source>
</evidence>
<dbReference type="AlphaFoldDB" id="A0A5E4MZT7"/>
<dbReference type="SUPFAM" id="SSF49493">
    <property type="entry name" value="HSP40/DnaJ peptide-binding domain"/>
    <property type="match status" value="1"/>
</dbReference>
<dbReference type="EMBL" id="CABPRJ010001441">
    <property type="protein sequence ID" value="VVC37054.1"/>
    <property type="molecule type" value="Genomic_DNA"/>
</dbReference>
<dbReference type="PANTHER" id="PTHR24078">
    <property type="entry name" value="DNAJ HOMOLOG SUBFAMILY C MEMBER"/>
    <property type="match status" value="1"/>
</dbReference>
<dbReference type="InterPro" id="IPR051339">
    <property type="entry name" value="DnaJ_subfamily_B"/>
</dbReference>
<protein>
    <submittedName>
        <fullName evidence="7">DnaJ domain,Chaperone DnaJ, C-terminal,HSP40/DnaJ peptide-binding</fullName>
    </submittedName>
</protein>
<keyword evidence="8" id="KW-1185">Reference proteome</keyword>
<gene>
    <name evidence="7" type="ORF">CINCED_3A007726</name>
</gene>
<keyword evidence="5" id="KW-0143">Chaperone</keyword>
<dbReference type="OrthoDB" id="550424at2759"/>
<dbReference type="Gene3D" id="2.60.260.20">
    <property type="entry name" value="Urease metallochaperone UreE, N-terminal domain"/>
    <property type="match status" value="1"/>
</dbReference>
<dbReference type="Gene3D" id="1.10.287.110">
    <property type="entry name" value="DnaJ domain"/>
    <property type="match status" value="1"/>
</dbReference>
<evidence type="ECO:0000256" key="5">
    <source>
        <dbReference type="ARBA" id="ARBA00023186"/>
    </source>
</evidence>
<keyword evidence="4" id="KW-0862">Zinc</keyword>
<name>A0A5E4MZT7_9HEMI</name>
<dbReference type="CDD" id="cd10747">
    <property type="entry name" value="DnaJ_C"/>
    <property type="match status" value="1"/>
</dbReference>
<keyword evidence="3" id="KW-0863">Zinc-finger</keyword>
<evidence type="ECO:0000256" key="4">
    <source>
        <dbReference type="ARBA" id="ARBA00022833"/>
    </source>
</evidence>
<dbReference type="GO" id="GO:0006457">
    <property type="term" value="P:protein folding"/>
    <property type="evidence" value="ECO:0007669"/>
    <property type="project" value="InterPro"/>
</dbReference>
<accession>A0A5E4MZT7</accession>
<dbReference type="InterPro" id="IPR002939">
    <property type="entry name" value="DnaJ_C"/>
</dbReference>
<dbReference type="GO" id="GO:0008270">
    <property type="term" value="F:zinc ion binding"/>
    <property type="evidence" value="ECO:0007669"/>
    <property type="project" value="UniProtKB-KW"/>
</dbReference>
<dbReference type="InterPro" id="IPR008971">
    <property type="entry name" value="HSP40/DnaJ_pept-bd"/>
</dbReference>
<dbReference type="FunFam" id="2.60.260.20:FF:000003">
    <property type="entry name" value="DnaJ subfamily A member 2"/>
    <property type="match status" value="1"/>
</dbReference>
<proteinExistence type="predicted"/>
<dbReference type="GO" id="GO:0051087">
    <property type="term" value="F:protein-folding chaperone binding"/>
    <property type="evidence" value="ECO:0007669"/>
    <property type="project" value="TreeGrafter"/>
</dbReference>
<dbReference type="InterPro" id="IPR001623">
    <property type="entry name" value="DnaJ_domain"/>
</dbReference>